<feature type="transmembrane region" description="Helical" evidence="2">
    <location>
        <begin position="183"/>
        <end position="202"/>
    </location>
</feature>
<dbReference type="Proteomes" id="UP000283644">
    <property type="component" value="Unassembled WGS sequence"/>
</dbReference>
<evidence type="ECO:0000313" key="4">
    <source>
        <dbReference type="Proteomes" id="UP000283644"/>
    </source>
</evidence>
<gene>
    <name evidence="3" type="ORF">D0Z08_18430</name>
</gene>
<accession>A0A417XYN4</accession>
<feature type="transmembrane region" description="Helical" evidence="2">
    <location>
        <begin position="357"/>
        <end position="375"/>
    </location>
</feature>
<dbReference type="RefSeq" id="WP_118926729.1">
    <property type="nucleotide sequence ID" value="NZ_QXGH01000023.1"/>
</dbReference>
<feature type="transmembrane region" description="Helical" evidence="2">
    <location>
        <begin position="223"/>
        <end position="244"/>
    </location>
</feature>
<sequence>MPPPPVAPPAAAGGKPFDVTRLLAGNWTGSAGVALVMLATAGVLSTALGLMAKPEDFGIDNTLTGVMMILAATFGADAFLEGEFLGDDLEIDTFTSTYPLTVTIITFAVGVLAFRRMVRSYSSVVPALGDVLRVALFVALPLFVGSLVFRSDLDELGGGWIAEAGDEVSNGDSATWGTSAPSALFVSFGLVALVLAFACLARRDWWPGQSRPAAEWLAPAVQGVALMAVLLPLCGLIGLGLLMFGPDNDNDLHDTSTDETWAAIAVLAGGLGNGGQALLGLGSGAELGAGGEYEASGGLSDEDETDEEFHRLAWYAGDEGEEPALWAAPAILLAVLVGCAAWVASRSREVSHVARNLGIWCLLLLVAVPWLIRLANLHGAGSYDFDDEEAEFSGFVGLAGGEATFYTFLIAVAVSIVITWIRGGLSAAQLRALLGRFQANPGSAAPPPPPPSYPPPPPPPPYEGR</sequence>
<feature type="transmembrane region" description="Helical" evidence="2">
    <location>
        <begin position="395"/>
        <end position="421"/>
    </location>
</feature>
<feature type="transmembrane region" description="Helical" evidence="2">
    <location>
        <begin position="100"/>
        <end position="118"/>
    </location>
</feature>
<dbReference type="AlphaFoldDB" id="A0A417XYN4"/>
<feature type="region of interest" description="Disordered" evidence="1">
    <location>
        <begin position="441"/>
        <end position="465"/>
    </location>
</feature>
<evidence type="ECO:0000256" key="2">
    <source>
        <dbReference type="SAM" id="Phobius"/>
    </source>
</evidence>
<feature type="transmembrane region" description="Helical" evidence="2">
    <location>
        <begin position="324"/>
        <end position="345"/>
    </location>
</feature>
<feature type="compositionally biased region" description="Pro residues" evidence="1">
    <location>
        <begin position="444"/>
        <end position="465"/>
    </location>
</feature>
<organism evidence="3 4">
    <name type="scientific">Nocardioides immobilis</name>
    <dbReference type="NCBI Taxonomy" id="2049295"/>
    <lineage>
        <taxon>Bacteria</taxon>
        <taxon>Bacillati</taxon>
        <taxon>Actinomycetota</taxon>
        <taxon>Actinomycetes</taxon>
        <taxon>Propionibacteriales</taxon>
        <taxon>Nocardioidaceae</taxon>
        <taxon>Nocardioides</taxon>
    </lineage>
</organism>
<feature type="transmembrane region" description="Helical" evidence="2">
    <location>
        <begin position="62"/>
        <end position="80"/>
    </location>
</feature>
<keyword evidence="4" id="KW-1185">Reference proteome</keyword>
<comment type="caution">
    <text evidence="3">The sequence shown here is derived from an EMBL/GenBank/DDBJ whole genome shotgun (WGS) entry which is preliminary data.</text>
</comment>
<protein>
    <submittedName>
        <fullName evidence="3">Uncharacterized protein</fullName>
    </submittedName>
</protein>
<name>A0A417XYN4_9ACTN</name>
<keyword evidence="2" id="KW-1133">Transmembrane helix</keyword>
<evidence type="ECO:0000313" key="3">
    <source>
        <dbReference type="EMBL" id="RHW25490.1"/>
    </source>
</evidence>
<keyword evidence="2" id="KW-0472">Membrane</keyword>
<keyword evidence="2" id="KW-0812">Transmembrane</keyword>
<feature type="transmembrane region" description="Helical" evidence="2">
    <location>
        <begin position="27"/>
        <end position="50"/>
    </location>
</feature>
<evidence type="ECO:0000256" key="1">
    <source>
        <dbReference type="SAM" id="MobiDB-lite"/>
    </source>
</evidence>
<feature type="transmembrane region" description="Helical" evidence="2">
    <location>
        <begin position="130"/>
        <end position="149"/>
    </location>
</feature>
<proteinExistence type="predicted"/>
<reference evidence="3 4" key="1">
    <citation type="submission" date="2018-09" db="EMBL/GenBank/DDBJ databases">
        <title>Genome sequencing of Nocardioides immobilis CCTCC AB 2017083 for comparison to Nocardioides silvaticus.</title>
        <authorList>
            <person name="Li C."/>
            <person name="Wang G."/>
        </authorList>
    </citation>
    <scope>NUCLEOTIDE SEQUENCE [LARGE SCALE GENOMIC DNA]</scope>
    <source>
        <strain evidence="3 4">CCTCC AB 2017083</strain>
    </source>
</reference>
<dbReference type="EMBL" id="QXGH01000023">
    <property type="protein sequence ID" value="RHW25490.1"/>
    <property type="molecule type" value="Genomic_DNA"/>
</dbReference>